<dbReference type="EMBL" id="RJVO01000007">
    <property type="protein sequence ID" value="ROH87747.1"/>
    <property type="molecule type" value="Genomic_DNA"/>
</dbReference>
<evidence type="ECO:0000256" key="11">
    <source>
        <dbReference type="NCBIfam" id="TIGR00665"/>
    </source>
</evidence>
<dbReference type="GO" id="GO:0006269">
    <property type="term" value="P:DNA replication, synthesis of primer"/>
    <property type="evidence" value="ECO:0007669"/>
    <property type="project" value="UniProtKB-UniRule"/>
</dbReference>
<dbReference type="Proteomes" id="UP000282106">
    <property type="component" value="Unassembled WGS sequence"/>
</dbReference>
<dbReference type="GO" id="GO:0005524">
    <property type="term" value="F:ATP binding"/>
    <property type="evidence" value="ECO:0007669"/>
    <property type="project" value="UniProtKB-UniRule"/>
</dbReference>
<keyword evidence="7 12" id="KW-0067">ATP-binding</keyword>
<dbReference type="InterPro" id="IPR007694">
    <property type="entry name" value="DNA_helicase_DnaB-like_C"/>
</dbReference>
<organism evidence="14 15">
    <name type="scientific">Stagnimonas aquatica</name>
    <dbReference type="NCBI Taxonomy" id="2689987"/>
    <lineage>
        <taxon>Bacteria</taxon>
        <taxon>Pseudomonadati</taxon>
        <taxon>Pseudomonadota</taxon>
        <taxon>Gammaproteobacteria</taxon>
        <taxon>Nevskiales</taxon>
        <taxon>Nevskiaceae</taxon>
        <taxon>Stagnimonas</taxon>
    </lineage>
</organism>
<evidence type="ECO:0000256" key="4">
    <source>
        <dbReference type="ARBA" id="ARBA00022741"/>
    </source>
</evidence>
<keyword evidence="9" id="KW-0413">Isomerase</keyword>
<dbReference type="GO" id="GO:0003677">
    <property type="term" value="F:DNA binding"/>
    <property type="evidence" value="ECO:0007669"/>
    <property type="project" value="UniProtKB-UniRule"/>
</dbReference>
<dbReference type="CDD" id="cd00984">
    <property type="entry name" value="DnaB_C"/>
    <property type="match status" value="1"/>
</dbReference>
<sequence>MSEYEPDPRDYRGDKLRRLPTAARLPPHALEAEMSVLGGLMLDNRKLDEIMDLLREEDFYTEPHRLIYRAIRTLAGQGRPFDWVTVSEALRDDVEDDRKDNPQGLDSLERVGGQGAVAQLTLDVPGASNVRAYAEIVQERSIQRELIATGLDTVALGQSPDGRKAGELIDEAEQKVFAIRNRAAKSRTAYHTMAPLMEAIEKKLVYARDNPGGAAGLPTGFTRFDEMTNGLHKGDLVIVAGRPSMGKTSFAMNIAEYAALERGTPVAVFSMEMSAEQLALRVLSSFGRIDQQHLRTGEMDDMEWAKLASASGLIREAPLFIDETGALSPLELRSRARRIAAKNGLGLIVVDYIQLMQIPGSESRTNEISEISRSLKALAKELEVPVIALSQLNRGVENRDNKRPRMADLRESGGIEQDADVIVFIYRDEVYNKESPDKGQAEIIIGKQRNGPTGTCKTAFLGQFTRFDNLESLAPPGYEDYQ</sequence>
<comment type="function">
    <text evidence="12">The main replicative DNA helicase, it participates in initiation and elongation during chromosome replication. Travels ahead of the DNA replisome, separating dsDNA into templates for DNA synthesis. A processive ATP-dependent 5'-3' DNA helicase it has DNA-dependent ATPase activity.</text>
</comment>
<reference evidence="14 15" key="1">
    <citation type="submission" date="2018-10" db="EMBL/GenBank/DDBJ databases">
        <authorList>
            <person name="Chen W.-M."/>
        </authorList>
    </citation>
    <scope>NUCLEOTIDE SEQUENCE [LARGE SCALE GENOMIC DNA]</scope>
    <source>
        <strain evidence="14 15">THS-13</strain>
    </source>
</reference>
<dbReference type="SUPFAM" id="SSF48024">
    <property type="entry name" value="N-terminal domain of DnaB helicase"/>
    <property type="match status" value="1"/>
</dbReference>
<dbReference type="GO" id="GO:1990077">
    <property type="term" value="C:primosome complex"/>
    <property type="evidence" value="ECO:0007669"/>
    <property type="project" value="UniProtKB-UniRule"/>
</dbReference>
<evidence type="ECO:0000256" key="9">
    <source>
        <dbReference type="ARBA" id="ARBA00023235"/>
    </source>
</evidence>
<dbReference type="GO" id="GO:0043139">
    <property type="term" value="F:5'-3' DNA helicase activity"/>
    <property type="evidence" value="ECO:0007669"/>
    <property type="project" value="UniProtKB-EC"/>
</dbReference>
<keyword evidence="5 12" id="KW-0378">Hydrolase</keyword>
<comment type="similarity">
    <text evidence="1 12">Belongs to the helicase family. DnaB subfamily.</text>
</comment>
<protein>
    <recommendedName>
        <fullName evidence="11 12">Replicative DNA helicase</fullName>
        <ecNumber evidence="11 12">5.6.2.3</ecNumber>
    </recommendedName>
</protein>
<dbReference type="InterPro" id="IPR036185">
    <property type="entry name" value="DNA_heli_DnaB-like_N_sf"/>
</dbReference>
<dbReference type="SUPFAM" id="SSF52540">
    <property type="entry name" value="P-loop containing nucleoside triphosphate hydrolases"/>
    <property type="match status" value="1"/>
</dbReference>
<dbReference type="NCBIfam" id="TIGR00665">
    <property type="entry name" value="DnaB"/>
    <property type="match status" value="1"/>
</dbReference>
<dbReference type="Pfam" id="PF00772">
    <property type="entry name" value="DnaB"/>
    <property type="match status" value="1"/>
</dbReference>
<evidence type="ECO:0000256" key="10">
    <source>
        <dbReference type="ARBA" id="ARBA00048954"/>
    </source>
</evidence>
<dbReference type="PROSITE" id="PS51199">
    <property type="entry name" value="SF4_HELICASE"/>
    <property type="match status" value="1"/>
</dbReference>
<comment type="caution">
    <text evidence="14">The sequence shown here is derived from an EMBL/GenBank/DDBJ whole genome shotgun (WGS) entry which is preliminary data.</text>
</comment>
<dbReference type="PANTHER" id="PTHR30153">
    <property type="entry name" value="REPLICATIVE DNA HELICASE DNAB"/>
    <property type="match status" value="1"/>
</dbReference>
<dbReference type="AlphaFoldDB" id="A0A3N0V4M5"/>
<evidence type="ECO:0000256" key="5">
    <source>
        <dbReference type="ARBA" id="ARBA00022801"/>
    </source>
</evidence>
<name>A0A3N0V4M5_9GAMM</name>
<keyword evidence="3 12" id="KW-0235">DNA replication</keyword>
<keyword evidence="2 12" id="KW-0639">Primosome</keyword>
<dbReference type="InterPro" id="IPR007692">
    <property type="entry name" value="DNA_helicase_DnaB"/>
</dbReference>
<dbReference type="FunCoup" id="A0A3N0V4M5">
    <property type="interactions" value="234"/>
</dbReference>
<keyword evidence="15" id="KW-1185">Reference proteome</keyword>
<dbReference type="InterPro" id="IPR007693">
    <property type="entry name" value="DNA_helicase_DnaB-like_N"/>
</dbReference>
<evidence type="ECO:0000256" key="7">
    <source>
        <dbReference type="ARBA" id="ARBA00022840"/>
    </source>
</evidence>
<evidence type="ECO:0000259" key="13">
    <source>
        <dbReference type="PROSITE" id="PS51199"/>
    </source>
</evidence>
<dbReference type="Pfam" id="PF03796">
    <property type="entry name" value="DnaB_C"/>
    <property type="match status" value="1"/>
</dbReference>
<dbReference type="InParanoid" id="A0A3N0V4M5"/>
<evidence type="ECO:0000313" key="14">
    <source>
        <dbReference type="EMBL" id="ROH87747.1"/>
    </source>
</evidence>
<dbReference type="SMART" id="SM00382">
    <property type="entry name" value="AAA"/>
    <property type="match status" value="1"/>
</dbReference>
<dbReference type="FunFam" id="3.40.50.300:FF:000076">
    <property type="entry name" value="Replicative DNA helicase"/>
    <property type="match status" value="1"/>
</dbReference>
<dbReference type="EC" id="5.6.2.3" evidence="11 12"/>
<evidence type="ECO:0000256" key="1">
    <source>
        <dbReference type="ARBA" id="ARBA00008428"/>
    </source>
</evidence>
<gene>
    <name evidence="14" type="primary">dnaB</name>
    <name evidence="14" type="ORF">ED208_13600</name>
</gene>
<comment type="catalytic activity">
    <reaction evidence="10 12">
        <text>ATP + H2O = ADP + phosphate + H(+)</text>
        <dbReference type="Rhea" id="RHEA:13065"/>
        <dbReference type="ChEBI" id="CHEBI:15377"/>
        <dbReference type="ChEBI" id="CHEBI:15378"/>
        <dbReference type="ChEBI" id="CHEBI:30616"/>
        <dbReference type="ChEBI" id="CHEBI:43474"/>
        <dbReference type="ChEBI" id="CHEBI:456216"/>
        <dbReference type="EC" id="5.6.2.3"/>
    </reaction>
</comment>
<dbReference type="Gene3D" id="3.40.50.300">
    <property type="entry name" value="P-loop containing nucleotide triphosphate hydrolases"/>
    <property type="match status" value="1"/>
</dbReference>
<evidence type="ECO:0000256" key="8">
    <source>
        <dbReference type="ARBA" id="ARBA00023125"/>
    </source>
</evidence>
<evidence type="ECO:0000256" key="2">
    <source>
        <dbReference type="ARBA" id="ARBA00022515"/>
    </source>
</evidence>
<keyword evidence="8 12" id="KW-0238">DNA-binding</keyword>
<dbReference type="NCBIfam" id="NF004384">
    <property type="entry name" value="PRK05748.1"/>
    <property type="match status" value="1"/>
</dbReference>
<evidence type="ECO:0000313" key="15">
    <source>
        <dbReference type="Proteomes" id="UP000282106"/>
    </source>
</evidence>
<dbReference type="GO" id="GO:0042802">
    <property type="term" value="F:identical protein binding"/>
    <property type="evidence" value="ECO:0007669"/>
    <property type="project" value="UniProtKB-ARBA"/>
</dbReference>
<dbReference type="Gene3D" id="1.10.860.10">
    <property type="entry name" value="DNAb Helicase, Chain A"/>
    <property type="match status" value="1"/>
</dbReference>
<dbReference type="InterPro" id="IPR016136">
    <property type="entry name" value="DNA_helicase_N/primase_C"/>
</dbReference>
<evidence type="ECO:0000256" key="6">
    <source>
        <dbReference type="ARBA" id="ARBA00022806"/>
    </source>
</evidence>
<evidence type="ECO:0000256" key="3">
    <source>
        <dbReference type="ARBA" id="ARBA00022705"/>
    </source>
</evidence>
<dbReference type="RefSeq" id="WP_123212471.1">
    <property type="nucleotide sequence ID" value="NZ_RJVO01000007.1"/>
</dbReference>
<dbReference type="PANTHER" id="PTHR30153:SF2">
    <property type="entry name" value="REPLICATIVE DNA HELICASE"/>
    <property type="match status" value="1"/>
</dbReference>
<dbReference type="InterPro" id="IPR027417">
    <property type="entry name" value="P-loop_NTPase"/>
</dbReference>
<dbReference type="GO" id="GO:0005829">
    <property type="term" value="C:cytosol"/>
    <property type="evidence" value="ECO:0007669"/>
    <property type="project" value="TreeGrafter"/>
</dbReference>
<keyword evidence="6 12" id="KW-0347">Helicase</keyword>
<accession>A0A3N0V4M5</accession>
<proteinExistence type="inferred from homology"/>
<dbReference type="InterPro" id="IPR003593">
    <property type="entry name" value="AAA+_ATPase"/>
</dbReference>
<keyword evidence="4 12" id="KW-0547">Nucleotide-binding</keyword>
<evidence type="ECO:0000256" key="12">
    <source>
        <dbReference type="RuleBase" id="RU362085"/>
    </source>
</evidence>
<feature type="domain" description="SF4 helicase" evidence="13">
    <location>
        <begin position="210"/>
        <end position="474"/>
    </location>
</feature>
<dbReference type="GO" id="GO:0016887">
    <property type="term" value="F:ATP hydrolysis activity"/>
    <property type="evidence" value="ECO:0007669"/>
    <property type="project" value="RHEA"/>
</dbReference>